<sequence length="66" mass="7553">MKSGLWMVTCHMEASQYFTRDDGYLFAMINTRATLLSPLPAKGWDTALEKCPPKRLMSVKRCDRSP</sequence>
<reference evidence="1" key="2">
    <citation type="journal article" date="2021" name="Genome Biol. Evol.">
        <title>Developing a high-quality reference genome for a parasitic bivalve with doubly uniparental inheritance (Bivalvia: Unionida).</title>
        <authorList>
            <person name="Smith C.H."/>
        </authorList>
    </citation>
    <scope>NUCLEOTIDE SEQUENCE</scope>
    <source>
        <strain evidence="1">CHS0354</strain>
        <tissue evidence="1">Mantle</tissue>
    </source>
</reference>
<reference evidence="1" key="3">
    <citation type="submission" date="2023-05" db="EMBL/GenBank/DDBJ databases">
        <authorList>
            <person name="Smith C.H."/>
        </authorList>
    </citation>
    <scope>NUCLEOTIDE SEQUENCE</scope>
    <source>
        <strain evidence="1">CHS0354</strain>
        <tissue evidence="1">Mantle</tissue>
    </source>
</reference>
<dbReference type="Proteomes" id="UP001195483">
    <property type="component" value="Unassembled WGS sequence"/>
</dbReference>
<evidence type="ECO:0000313" key="1">
    <source>
        <dbReference type="EMBL" id="KAK3586780.1"/>
    </source>
</evidence>
<accession>A0AAE0S8L3</accession>
<keyword evidence="2" id="KW-1185">Reference proteome</keyword>
<organism evidence="1 2">
    <name type="scientific">Potamilus streckersoni</name>
    <dbReference type="NCBI Taxonomy" id="2493646"/>
    <lineage>
        <taxon>Eukaryota</taxon>
        <taxon>Metazoa</taxon>
        <taxon>Spiralia</taxon>
        <taxon>Lophotrochozoa</taxon>
        <taxon>Mollusca</taxon>
        <taxon>Bivalvia</taxon>
        <taxon>Autobranchia</taxon>
        <taxon>Heteroconchia</taxon>
        <taxon>Palaeoheterodonta</taxon>
        <taxon>Unionida</taxon>
        <taxon>Unionoidea</taxon>
        <taxon>Unionidae</taxon>
        <taxon>Ambleminae</taxon>
        <taxon>Lampsilini</taxon>
        <taxon>Potamilus</taxon>
    </lineage>
</organism>
<comment type="caution">
    <text evidence="1">The sequence shown here is derived from an EMBL/GenBank/DDBJ whole genome shotgun (WGS) entry which is preliminary data.</text>
</comment>
<dbReference type="EMBL" id="JAEAOA010001041">
    <property type="protein sequence ID" value="KAK3586780.1"/>
    <property type="molecule type" value="Genomic_DNA"/>
</dbReference>
<evidence type="ECO:0000313" key="2">
    <source>
        <dbReference type="Proteomes" id="UP001195483"/>
    </source>
</evidence>
<name>A0AAE0S8L3_9BIVA</name>
<gene>
    <name evidence="1" type="ORF">CHS0354_016955</name>
</gene>
<proteinExistence type="predicted"/>
<protein>
    <submittedName>
        <fullName evidence="1">Uncharacterized protein</fullName>
    </submittedName>
</protein>
<reference evidence="1" key="1">
    <citation type="journal article" date="2021" name="Genome Biol. Evol.">
        <title>A High-Quality Reference Genome for a Parasitic Bivalve with Doubly Uniparental Inheritance (Bivalvia: Unionida).</title>
        <authorList>
            <person name="Smith C.H."/>
        </authorList>
    </citation>
    <scope>NUCLEOTIDE SEQUENCE</scope>
    <source>
        <strain evidence="1">CHS0354</strain>
    </source>
</reference>
<dbReference type="AlphaFoldDB" id="A0AAE0S8L3"/>